<protein>
    <submittedName>
        <fullName evidence="1">Uncharacterized protein</fullName>
    </submittedName>
</protein>
<evidence type="ECO:0000313" key="2">
    <source>
        <dbReference type="Proteomes" id="UP000313359"/>
    </source>
</evidence>
<keyword evidence="2" id="KW-1185">Reference proteome</keyword>
<accession>A0A5C2STH5</accession>
<dbReference type="OrthoDB" id="2908272at2759"/>
<sequence>MTLQPLLLPNEIVDQILDCALTIPEETFRAWRTPHTFAGTPHLHPYRVLATSWQWYRVGAPYLYEAAILRTKEQVHDFCEAICKYHRGEKLSRYLRRLRVDGGYSPELGQIMKMAGPQLTELFLCFDISIDDNFKGLLRSLEQVNPSRLLLDASLAMRHDVPVARMDALSTAISHTVPSWSKLRRIDISPGFSLPNDLLEYLLELPQVEYVSSDIKVDSNEFTLEWLDEVLRPILERPALKMLQFRNGKAWLLRGLSTWGAALHGVRHKLILGEGKNMVPLADFPDMSVIVPEPTSLPELPDKIWARIIWIATHYDGYDPAVDSYEMTVWANNADRRVALNTRLQILRVCKRFHRIGREHLYSHPFLFREKTEPFLLHLQRNPDLASLVRVLHVDPGYMDHHDARFKHISAPFLNLVRVNSGIQVFPGLLKYAEEGSLLPLESLEQCIASPDMRKQHLAPTDMITPSMFLKLPHLRRVVLAGGRAGRLGEVVVDLPHLECLHLYEPGVDLTKLFRDMNLPHLREFGFKPTSQAAVTVLDFLKVHGAKLDVLTINLESYDEDFKQPLFDHCPNVTELRLETTGWVPSLIPFLAKSKPHPCIERITLPRAGLGRQYGTGIVLGDPDGGIGILDPLEPWVEFVQFLSKHRDKFPVLTELRVLGDFAWPVNQWQYRKSDVWVATSVALALHKTSIALADKTGTRWCRFDLNNT</sequence>
<dbReference type="Proteomes" id="UP000313359">
    <property type="component" value="Unassembled WGS sequence"/>
</dbReference>
<evidence type="ECO:0000313" key="1">
    <source>
        <dbReference type="EMBL" id="RPD66678.1"/>
    </source>
</evidence>
<name>A0A5C2STH5_9APHY</name>
<organism evidence="1 2">
    <name type="scientific">Lentinus tigrinus ALCF2SS1-6</name>
    <dbReference type="NCBI Taxonomy" id="1328759"/>
    <lineage>
        <taxon>Eukaryota</taxon>
        <taxon>Fungi</taxon>
        <taxon>Dikarya</taxon>
        <taxon>Basidiomycota</taxon>
        <taxon>Agaricomycotina</taxon>
        <taxon>Agaricomycetes</taxon>
        <taxon>Polyporales</taxon>
        <taxon>Polyporaceae</taxon>
        <taxon>Lentinus</taxon>
    </lineage>
</organism>
<dbReference type="AlphaFoldDB" id="A0A5C2STH5"/>
<reference evidence="1" key="1">
    <citation type="journal article" date="2018" name="Genome Biol. Evol.">
        <title>Genomics and development of Lentinus tigrinus, a white-rot wood-decaying mushroom with dimorphic fruiting bodies.</title>
        <authorList>
            <person name="Wu B."/>
            <person name="Xu Z."/>
            <person name="Knudson A."/>
            <person name="Carlson A."/>
            <person name="Chen N."/>
            <person name="Kovaka S."/>
            <person name="LaButti K."/>
            <person name="Lipzen A."/>
            <person name="Pennachio C."/>
            <person name="Riley R."/>
            <person name="Schakwitz W."/>
            <person name="Umezawa K."/>
            <person name="Ohm R.A."/>
            <person name="Grigoriev I.V."/>
            <person name="Nagy L.G."/>
            <person name="Gibbons J."/>
            <person name="Hibbett D."/>
        </authorList>
    </citation>
    <scope>NUCLEOTIDE SEQUENCE [LARGE SCALE GENOMIC DNA]</scope>
    <source>
        <strain evidence="1">ALCF2SS1-6</strain>
    </source>
</reference>
<dbReference type="EMBL" id="ML122250">
    <property type="protein sequence ID" value="RPD66678.1"/>
    <property type="molecule type" value="Genomic_DNA"/>
</dbReference>
<proteinExistence type="predicted"/>
<gene>
    <name evidence="1" type="ORF">L227DRAFT_488</name>
</gene>